<keyword evidence="3" id="KW-1185">Reference proteome</keyword>
<dbReference type="InterPro" id="IPR032710">
    <property type="entry name" value="NTF2-like_dom_sf"/>
</dbReference>
<evidence type="ECO:0000313" key="2">
    <source>
        <dbReference type="EMBL" id="TCO62054.1"/>
    </source>
</evidence>
<dbReference type="AlphaFoldDB" id="A0A4R2JRC7"/>
<comment type="caution">
    <text evidence="2">The sequence shown here is derived from an EMBL/GenBank/DDBJ whole genome shotgun (WGS) entry which is preliminary data.</text>
</comment>
<dbReference type="CDD" id="cd00531">
    <property type="entry name" value="NTF2_like"/>
    <property type="match status" value="1"/>
</dbReference>
<gene>
    <name evidence="2" type="ORF">EV192_102191</name>
</gene>
<dbReference type="Proteomes" id="UP000295680">
    <property type="component" value="Unassembled WGS sequence"/>
</dbReference>
<reference evidence="2 3" key="1">
    <citation type="submission" date="2019-03" db="EMBL/GenBank/DDBJ databases">
        <title>Genomic Encyclopedia of Type Strains, Phase IV (KMG-IV): sequencing the most valuable type-strain genomes for metagenomic binning, comparative biology and taxonomic classification.</title>
        <authorList>
            <person name="Goeker M."/>
        </authorList>
    </citation>
    <scope>NUCLEOTIDE SEQUENCE [LARGE SCALE GENOMIC DNA]</scope>
    <source>
        <strain evidence="2 3">DSM 45934</strain>
    </source>
</reference>
<protein>
    <submittedName>
        <fullName evidence="2">Actinorhodin biosynthesis protein ActVIA</fullName>
    </submittedName>
</protein>
<feature type="domain" description="SnoaL-like" evidence="1">
    <location>
        <begin position="7"/>
        <end position="129"/>
    </location>
</feature>
<proteinExistence type="predicted"/>
<organism evidence="2 3">
    <name type="scientific">Actinocrispum wychmicini</name>
    <dbReference type="NCBI Taxonomy" id="1213861"/>
    <lineage>
        <taxon>Bacteria</taxon>
        <taxon>Bacillati</taxon>
        <taxon>Actinomycetota</taxon>
        <taxon>Actinomycetes</taxon>
        <taxon>Pseudonocardiales</taxon>
        <taxon>Pseudonocardiaceae</taxon>
        <taxon>Actinocrispum</taxon>
    </lineage>
</organism>
<sequence>MTDLPELSVRRFYARQMHLLDDGDVTGWAQTFTETGSFASNAMPAAVAGRDAIAKAAGETTAALARDKLRRRHWIGMLAITAGDDDTVRVRSYALVIQTPIGGTPTVLASTTCDDLLVAHGDDWLVADRVIARDDLDGVSP</sequence>
<dbReference type="OrthoDB" id="9130903at2"/>
<dbReference type="InterPro" id="IPR037401">
    <property type="entry name" value="SnoaL-like"/>
</dbReference>
<dbReference type="SUPFAM" id="SSF54427">
    <property type="entry name" value="NTF2-like"/>
    <property type="match status" value="1"/>
</dbReference>
<dbReference type="RefSeq" id="WP_132113547.1">
    <property type="nucleotide sequence ID" value="NZ_SLWS01000002.1"/>
</dbReference>
<evidence type="ECO:0000259" key="1">
    <source>
        <dbReference type="Pfam" id="PF13577"/>
    </source>
</evidence>
<dbReference type="Gene3D" id="3.10.450.50">
    <property type="match status" value="1"/>
</dbReference>
<evidence type="ECO:0000313" key="3">
    <source>
        <dbReference type="Proteomes" id="UP000295680"/>
    </source>
</evidence>
<dbReference type="Pfam" id="PF13577">
    <property type="entry name" value="SnoaL_4"/>
    <property type="match status" value="1"/>
</dbReference>
<accession>A0A4R2JRC7</accession>
<name>A0A4R2JRC7_9PSEU</name>
<dbReference type="EMBL" id="SLWS01000002">
    <property type="protein sequence ID" value="TCO62054.1"/>
    <property type="molecule type" value="Genomic_DNA"/>
</dbReference>